<organism evidence="1 2">
    <name type="scientific">Flavisolibacter ginsengisoli DSM 18119</name>
    <dbReference type="NCBI Taxonomy" id="1121884"/>
    <lineage>
        <taxon>Bacteria</taxon>
        <taxon>Pseudomonadati</taxon>
        <taxon>Bacteroidota</taxon>
        <taxon>Chitinophagia</taxon>
        <taxon>Chitinophagales</taxon>
        <taxon>Chitinophagaceae</taxon>
        <taxon>Flavisolibacter</taxon>
    </lineage>
</organism>
<dbReference type="AlphaFoldDB" id="A0A1M4W8T5"/>
<dbReference type="RefSeq" id="WP_072834271.1">
    <property type="nucleotide sequence ID" value="NZ_FQUU01000003.1"/>
</dbReference>
<keyword evidence="2" id="KW-1185">Reference proteome</keyword>
<evidence type="ECO:0000313" key="1">
    <source>
        <dbReference type="EMBL" id="SHE77636.1"/>
    </source>
</evidence>
<dbReference type="OrthoDB" id="886739at2"/>
<accession>A0A1M4W8T5</accession>
<sequence>MKKATAILLLIFLYQFAVGQYTYKGNVYSVIRGRPIGFGNIQLASKLYGHGRRQNIAKIDSLGNFTFKLKQKQDVRIYVECYLAGSLDTIISWQPTPFSCGLQVVCNEYNPAVAAKDINDSLPKLLCHLGYATYKFDSVDRAFEAKYQVKYVSSADTPPWSDCMWLYNRAVAEFLDKKYGVSWRKEVRWDVPLN</sequence>
<gene>
    <name evidence="1" type="ORF">SAMN02745131_01134</name>
</gene>
<dbReference type="STRING" id="1121884.SAMN02745131_01134"/>
<protein>
    <submittedName>
        <fullName evidence="1">Uncharacterized protein</fullName>
    </submittedName>
</protein>
<dbReference type="EMBL" id="FQUU01000003">
    <property type="protein sequence ID" value="SHE77636.1"/>
    <property type="molecule type" value="Genomic_DNA"/>
</dbReference>
<proteinExistence type="predicted"/>
<evidence type="ECO:0000313" key="2">
    <source>
        <dbReference type="Proteomes" id="UP000184048"/>
    </source>
</evidence>
<name>A0A1M4W8T5_9BACT</name>
<reference evidence="1 2" key="1">
    <citation type="submission" date="2016-11" db="EMBL/GenBank/DDBJ databases">
        <authorList>
            <person name="Jaros S."/>
            <person name="Januszkiewicz K."/>
            <person name="Wedrychowicz H."/>
        </authorList>
    </citation>
    <scope>NUCLEOTIDE SEQUENCE [LARGE SCALE GENOMIC DNA]</scope>
    <source>
        <strain evidence="1 2">DSM 18119</strain>
    </source>
</reference>
<dbReference type="Proteomes" id="UP000184048">
    <property type="component" value="Unassembled WGS sequence"/>
</dbReference>